<gene>
    <name evidence="2" type="ORF">B0H65DRAFT_429446</name>
</gene>
<evidence type="ECO:0000313" key="2">
    <source>
        <dbReference type="EMBL" id="KAK3343218.1"/>
    </source>
</evidence>
<proteinExistence type="predicted"/>
<dbReference type="RefSeq" id="XP_062681011.1">
    <property type="nucleotide sequence ID" value="XM_062824825.1"/>
</dbReference>
<dbReference type="AlphaFoldDB" id="A0AAE0JEC2"/>
<keyword evidence="3" id="KW-1185">Reference proteome</keyword>
<dbReference type="GeneID" id="87861979"/>
<protein>
    <recommendedName>
        <fullName evidence="1">DUF7924 domain-containing protein</fullName>
    </recommendedName>
</protein>
<organism evidence="2 3">
    <name type="scientific">Neurospora tetraspora</name>
    <dbReference type="NCBI Taxonomy" id="94610"/>
    <lineage>
        <taxon>Eukaryota</taxon>
        <taxon>Fungi</taxon>
        <taxon>Dikarya</taxon>
        <taxon>Ascomycota</taxon>
        <taxon>Pezizomycotina</taxon>
        <taxon>Sordariomycetes</taxon>
        <taxon>Sordariomycetidae</taxon>
        <taxon>Sordariales</taxon>
        <taxon>Sordariaceae</taxon>
        <taxon>Neurospora</taxon>
    </lineage>
</organism>
<comment type="caution">
    <text evidence="2">The sequence shown here is derived from an EMBL/GenBank/DDBJ whole genome shotgun (WGS) entry which is preliminary data.</text>
</comment>
<dbReference type="Pfam" id="PF25545">
    <property type="entry name" value="DUF7924"/>
    <property type="match status" value="1"/>
</dbReference>
<dbReference type="InterPro" id="IPR057684">
    <property type="entry name" value="DUF7924"/>
</dbReference>
<evidence type="ECO:0000313" key="3">
    <source>
        <dbReference type="Proteomes" id="UP001278500"/>
    </source>
</evidence>
<reference evidence="2" key="2">
    <citation type="submission" date="2023-06" db="EMBL/GenBank/DDBJ databases">
        <authorList>
            <consortium name="Lawrence Berkeley National Laboratory"/>
            <person name="Haridas S."/>
            <person name="Hensen N."/>
            <person name="Bonometti L."/>
            <person name="Westerberg I."/>
            <person name="Brannstrom I.O."/>
            <person name="Guillou S."/>
            <person name="Cros-Aarteil S."/>
            <person name="Calhoun S."/>
            <person name="Kuo A."/>
            <person name="Mondo S."/>
            <person name="Pangilinan J."/>
            <person name="Riley R."/>
            <person name="Labutti K."/>
            <person name="Andreopoulos B."/>
            <person name="Lipzen A."/>
            <person name="Chen C."/>
            <person name="Yanf M."/>
            <person name="Daum C."/>
            <person name="Ng V."/>
            <person name="Clum A."/>
            <person name="Steindorff A."/>
            <person name="Ohm R."/>
            <person name="Martin F."/>
            <person name="Silar P."/>
            <person name="Natvig D."/>
            <person name="Lalanne C."/>
            <person name="Gautier V."/>
            <person name="Ament-Velasquez S.L."/>
            <person name="Kruys A."/>
            <person name="Hutchinson M.I."/>
            <person name="Powell A.J."/>
            <person name="Barry K."/>
            <person name="Miller A.N."/>
            <person name="Grigoriev I.V."/>
            <person name="Debuchy R."/>
            <person name="Gladieux P."/>
            <person name="Thoren M.H."/>
            <person name="Johannesson H."/>
        </authorList>
    </citation>
    <scope>NUCLEOTIDE SEQUENCE</scope>
    <source>
        <strain evidence="2">CBS 560.94</strain>
    </source>
</reference>
<sequence length="81" mass="9482">MTLAVRAIVELFRIVKREDEVHRQILTFSVSHDHHVATSKNTPEPAKGFYQDCLIFYADDEETIMMPQDEEIFRSSRILKS</sequence>
<name>A0AAE0JEC2_9PEZI</name>
<dbReference type="Proteomes" id="UP001278500">
    <property type="component" value="Unassembled WGS sequence"/>
</dbReference>
<feature type="domain" description="DUF7924" evidence="1">
    <location>
        <begin position="1"/>
        <end position="37"/>
    </location>
</feature>
<accession>A0AAE0JEC2</accession>
<reference evidence="2" key="1">
    <citation type="journal article" date="2023" name="Mol. Phylogenet. Evol.">
        <title>Genome-scale phylogeny and comparative genomics of the fungal order Sordariales.</title>
        <authorList>
            <person name="Hensen N."/>
            <person name="Bonometti L."/>
            <person name="Westerberg I."/>
            <person name="Brannstrom I.O."/>
            <person name="Guillou S."/>
            <person name="Cros-Aarteil S."/>
            <person name="Calhoun S."/>
            <person name="Haridas S."/>
            <person name="Kuo A."/>
            <person name="Mondo S."/>
            <person name="Pangilinan J."/>
            <person name="Riley R."/>
            <person name="LaButti K."/>
            <person name="Andreopoulos B."/>
            <person name="Lipzen A."/>
            <person name="Chen C."/>
            <person name="Yan M."/>
            <person name="Daum C."/>
            <person name="Ng V."/>
            <person name="Clum A."/>
            <person name="Steindorff A."/>
            <person name="Ohm R.A."/>
            <person name="Martin F."/>
            <person name="Silar P."/>
            <person name="Natvig D.O."/>
            <person name="Lalanne C."/>
            <person name="Gautier V."/>
            <person name="Ament-Velasquez S.L."/>
            <person name="Kruys A."/>
            <person name="Hutchinson M.I."/>
            <person name="Powell A.J."/>
            <person name="Barry K."/>
            <person name="Miller A.N."/>
            <person name="Grigoriev I.V."/>
            <person name="Debuchy R."/>
            <person name="Gladieux P."/>
            <person name="Hiltunen Thoren M."/>
            <person name="Johannesson H."/>
        </authorList>
    </citation>
    <scope>NUCLEOTIDE SEQUENCE</scope>
    <source>
        <strain evidence="2">CBS 560.94</strain>
    </source>
</reference>
<dbReference type="EMBL" id="JAUEPP010000005">
    <property type="protein sequence ID" value="KAK3343218.1"/>
    <property type="molecule type" value="Genomic_DNA"/>
</dbReference>
<evidence type="ECO:0000259" key="1">
    <source>
        <dbReference type="Pfam" id="PF25545"/>
    </source>
</evidence>